<keyword evidence="3" id="KW-1185">Reference proteome</keyword>
<evidence type="ECO:0000313" key="2">
    <source>
        <dbReference type="EMBL" id="MCK7612914.1"/>
    </source>
</evidence>
<reference evidence="2" key="1">
    <citation type="submission" date="2022-04" db="EMBL/GenBank/DDBJ databases">
        <title>Roseibium sp. CAU 1639 isolated from mud.</title>
        <authorList>
            <person name="Kim W."/>
        </authorList>
    </citation>
    <scope>NUCLEOTIDE SEQUENCE</scope>
    <source>
        <strain evidence="2">CAU 1639</strain>
    </source>
</reference>
<feature type="compositionally biased region" description="Polar residues" evidence="1">
    <location>
        <begin position="1223"/>
        <end position="1244"/>
    </location>
</feature>
<dbReference type="EMBL" id="JALNMJ010000007">
    <property type="protein sequence ID" value="MCK7612914.1"/>
    <property type="molecule type" value="Genomic_DNA"/>
</dbReference>
<accession>A0ABT0GU02</accession>
<dbReference type="Proteomes" id="UP001431221">
    <property type="component" value="Unassembled WGS sequence"/>
</dbReference>
<evidence type="ECO:0000256" key="1">
    <source>
        <dbReference type="SAM" id="MobiDB-lite"/>
    </source>
</evidence>
<gene>
    <name evidence="2" type="ORF">M0H32_12130</name>
</gene>
<organism evidence="2 3">
    <name type="scientific">Roseibium sediminicola</name>
    <dbReference type="NCBI Taxonomy" id="2933272"/>
    <lineage>
        <taxon>Bacteria</taxon>
        <taxon>Pseudomonadati</taxon>
        <taxon>Pseudomonadota</taxon>
        <taxon>Alphaproteobacteria</taxon>
        <taxon>Hyphomicrobiales</taxon>
        <taxon>Stappiaceae</taxon>
        <taxon>Roseibium</taxon>
    </lineage>
</organism>
<protein>
    <submittedName>
        <fullName evidence="2">Helix-hairpin-helix domain-containing protein</fullName>
    </submittedName>
</protein>
<sequence length="1488" mass="160122">MLRDINLVYAKELSDLTGVPLELAIKAVAIREERGGFTRLEELVEIDDRFRPDVLKEVLSVGTDDDPQSKLQLLIEPDPPLETQPATLHLRLTYKAADGRENSQRSPLDLTRPAQLTVDGIAGETLTGALVENSQGFDLLRLDPQIDGQRAVLRIPTAGPIDDALKPRVVAPAAAVLDRSGHYRFAAAPDTRFDGYKLMAALVTEENKKLVSALLGQDPLQGSARALTLDAAVTAQLSALPFATTDLSFDGAFKLALPLADPAKVLGWAWYLANADTHFAGYRQEPVPATAQSGVVVLVPGAAPAAKDAPAKKTVKLSENQLIENADLFSDDPGSFCKPFSNPNRVLGEKSFSTVLRVEQPEIEAEGSKKTPKAKAGGLVYTALRETKSDTSGLASGGMITTAPFARIPAIVSLWDRWGALANPRTPVGKDNPIPWEQGGLTFQAASIARGHVLNYRMRWRSNGYSLGDVLKSLTLAPRQTRRVVQLDWRRTESARREEDSNYAERVGRTTFRDRDYADAVQSNLNEWSSGRSQSSQTGVAAGAGFAMAGFVIGGGFSHGQAQSSASQESGRSVSASEEQRLRDAIRQYADSLRSVETSVIQEVEQNENVTGVSEIIRNPNYCHSLTVIYHQILRHIRVDTELVGVDECLFVPFQILPFDKVRIERWKDKLWPYLKRRDLSIALRYIDEFNAGWPNVPPGAKSDQKLTRLSGSFTIQLAIKRPDEGKLAKETEEGAKEDLLRSPTGQAMLKTLAPLTVFLPKSPEEIVTNYLSVTPQERERYFQSQIAPSIARAWLDKLVLKTAGGTILTGADFTMAGNYGFNRTVRVDFNVPSSALAGVTRADVARLTLEATEKLSAEVGASLPKGSVANLRGATIDFTAETYSRRVGRGGGGQDDLVKPDSGDADSAEVAFPLASYETLKLSEEVARALDKLQEHLNSDLFYYHKAIWWSMDRDELYTLLDGFSISKTNFRSIASVVDLNPVAIMGNSLVFRVAPGAFLGIDGHKDAAAAFKFYKADTVTPPMRLSLPTEGTYAQALMDSCVACEEHQGSTDWVLNDKDPALADFPSNLFNSRYQSQTDALKPTAPPTALVNLQNAPAAPAPAGLGDVLKTVGSSGAFRDLAGLEGTQKNAAAAMTTAANLATTFGNSATALRLAEMKQASADLDKQRAALGKAVKSGIISKEDARKHYNALQNKATGVSLNDKPTDKVGADLAQALKPGQSATVARSTPTTNETVSVTQGSGDVVPASTAKATGPKKLPVKPNTTFAPQDWETITPIPARDATKCPGGITNLGTVLFSHQYEAQYKYLPYAGADASAFVNNVTEMINVLKTRVGTCGCITGLIIDAHGGWSNHGGFRMGKDTNNDGKLQQNEGKDFVSDANQAKKFGQILKGMFCTGGNSYIAVQSCHGAGPGNIFLKTLAKEANVQVIAADTDVTTHGTPSNSPGGGGTAHWKLKTGGKRILVKPDGTTKTDATVKGTGFWKPF</sequence>
<feature type="region of interest" description="Disordered" evidence="1">
    <location>
        <begin position="1222"/>
        <end position="1266"/>
    </location>
</feature>
<name>A0ABT0GU02_9HYPH</name>
<comment type="caution">
    <text evidence="2">The sequence shown here is derived from an EMBL/GenBank/DDBJ whole genome shotgun (WGS) entry which is preliminary data.</text>
</comment>
<dbReference type="RefSeq" id="WP_248154263.1">
    <property type="nucleotide sequence ID" value="NZ_JALNMJ010000007.1"/>
</dbReference>
<evidence type="ECO:0000313" key="3">
    <source>
        <dbReference type="Proteomes" id="UP001431221"/>
    </source>
</evidence>
<proteinExistence type="predicted"/>